<keyword evidence="3" id="KW-1185">Reference proteome</keyword>
<organism evidence="2 3">
    <name type="scientific">Hirundo rustica rustica</name>
    <dbReference type="NCBI Taxonomy" id="333673"/>
    <lineage>
        <taxon>Eukaryota</taxon>
        <taxon>Metazoa</taxon>
        <taxon>Chordata</taxon>
        <taxon>Craniata</taxon>
        <taxon>Vertebrata</taxon>
        <taxon>Euteleostomi</taxon>
        <taxon>Archelosauria</taxon>
        <taxon>Archosauria</taxon>
        <taxon>Dinosauria</taxon>
        <taxon>Saurischia</taxon>
        <taxon>Theropoda</taxon>
        <taxon>Coelurosauria</taxon>
        <taxon>Aves</taxon>
        <taxon>Neognathae</taxon>
        <taxon>Neoaves</taxon>
        <taxon>Telluraves</taxon>
        <taxon>Australaves</taxon>
        <taxon>Passeriformes</taxon>
        <taxon>Sylvioidea</taxon>
        <taxon>Hirundinidae</taxon>
        <taxon>Hirundo</taxon>
    </lineage>
</organism>
<evidence type="ECO:0000313" key="2">
    <source>
        <dbReference type="EMBL" id="RMB92109.1"/>
    </source>
</evidence>
<accession>A0A3M0J027</accession>
<dbReference type="Proteomes" id="UP000269221">
    <property type="component" value="Unassembled WGS sequence"/>
</dbReference>
<dbReference type="AlphaFoldDB" id="A0A3M0J027"/>
<evidence type="ECO:0000313" key="3">
    <source>
        <dbReference type="Proteomes" id="UP000269221"/>
    </source>
</evidence>
<feature type="region of interest" description="Disordered" evidence="1">
    <location>
        <begin position="1"/>
        <end position="68"/>
    </location>
</feature>
<feature type="compositionally biased region" description="Acidic residues" evidence="1">
    <location>
        <begin position="45"/>
        <end position="67"/>
    </location>
</feature>
<dbReference type="EMBL" id="QRBI01000231">
    <property type="protein sequence ID" value="RMB92109.1"/>
    <property type="molecule type" value="Genomic_DNA"/>
</dbReference>
<proteinExistence type="predicted"/>
<name>A0A3M0J027_HIRRU</name>
<feature type="compositionally biased region" description="Basic residues" evidence="1">
    <location>
        <begin position="1"/>
        <end position="10"/>
    </location>
</feature>
<protein>
    <submittedName>
        <fullName evidence="2">Uncharacterized protein</fullName>
    </submittedName>
</protein>
<evidence type="ECO:0000256" key="1">
    <source>
        <dbReference type="SAM" id="MobiDB-lite"/>
    </source>
</evidence>
<sequence length="108" mass="12360">MKPSRLHSKGNKTSIRIPMTKPLEPNPSFGIRNQISSGSWVEKIPEEEEEEVEEEEVEVEEEEEEEGALGLQPFAWGFAVLLEAGTAQPELQRQMKNMELPWGKKRQL</sequence>
<reference evidence="2 3" key="1">
    <citation type="submission" date="2018-07" db="EMBL/GenBank/DDBJ databases">
        <title>A high quality draft genome assembly of the barn swallow (H. rustica rustica).</title>
        <authorList>
            <person name="Formenti G."/>
            <person name="Chiara M."/>
            <person name="Poveda L."/>
            <person name="Francoijs K.-J."/>
            <person name="Bonisoli-Alquati A."/>
            <person name="Canova L."/>
            <person name="Gianfranceschi L."/>
            <person name="Horner D.S."/>
            <person name="Saino N."/>
        </authorList>
    </citation>
    <scope>NUCLEOTIDE SEQUENCE [LARGE SCALE GENOMIC DNA]</scope>
    <source>
        <strain evidence="2">Chelidonia</strain>
        <tissue evidence="2">Blood</tissue>
    </source>
</reference>
<gene>
    <name evidence="2" type="ORF">DUI87_31639</name>
</gene>
<comment type="caution">
    <text evidence="2">The sequence shown here is derived from an EMBL/GenBank/DDBJ whole genome shotgun (WGS) entry which is preliminary data.</text>
</comment>